<organism evidence="2 3">
    <name type="scientific">Algibacter mikhailovii</name>
    <dbReference type="NCBI Taxonomy" id="425498"/>
    <lineage>
        <taxon>Bacteria</taxon>
        <taxon>Pseudomonadati</taxon>
        <taxon>Bacteroidota</taxon>
        <taxon>Flavobacteriia</taxon>
        <taxon>Flavobacteriales</taxon>
        <taxon>Flavobacteriaceae</taxon>
        <taxon>Algibacter</taxon>
    </lineage>
</organism>
<dbReference type="Proteomes" id="UP000636004">
    <property type="component" value="Unassembled WGS sequence"/>
</dbReference>
<reference evidence="2" key="2">
    <citation type="submission" date="2020-09" db="EMBL/GenBank/DDBJ databases">
        <authorList>
            <person name="Sun Q."/>
            <person name="Kim S."/>
        </authorList>
    </citation>
    <scope>NUCLEOTIDE SEQUENCE</scope>
    <source>
        <strain evidence="2">KCTC 12710</strain>
    </source>
</reference>
<dbReference type="PANTHER" id="PTHR42886:SF53">
    <property type="entry name" value="ALPHA_BETA-HYDROLASES SUPERFAMILY PROTEIN"/>
    <property type="match status" value="1"/>
</dbReference>
<evidence type="ECO:0000313" key="3">
    <source>
        <dbReference type="Proteomes" id="UP000636004"/>
    </source>
</evidence>
<dbReference type="InterPro" id="IPR000073">
    <property type="entry name" value="AB_hydrolase_1"/>
</dbReference>
<dbReference type="RefSeq" id="WP_189359722.1">
    <property type="nucleotide sequence ID" value="NZ_BMWZ01000002.1"/>
</dbReference>
<reference evidence="2" key="1">
    <citation type="journal article" date="2014" name="Int. J. Syst. Evol. Microbiol.">
        <title>Complete genome sequence of Corynebacterium casei LMG S-19264T (=DSM 44701T), isolated from a smear-ripened cheese.</title>
        <authorList>
            <consortium name="US DOE Joint Genome Institute (JGI-PGF)"/>
            <person name="Walter F."/>
            <person name="Albersmeier A."/>
            <person name="Kalinowski J."/>
            <person name="Ruckert C."/>
        </authorList>
    </citation>
    <scope>NUCLEOTIDE SEQUENCE</scope>
    <source>
        <strain evidence="2">KCTC 12710</strain>
    </source>
</reference>
<proteinExistence type="predicted"/>
<dbReference type="InterPro" id="IPR029058">
    <property type="entry name" value="AB_hydrolase_fold"/>
</dbReference>
<name>A0A918QW22_9FLAO</name>
<keyword evidence="3" id="KW-1185">Reference proteome</keyword>
<feature type="domain" description="AB hydrolase-1" evidence="1">
    <location>
        <begin position="31"/>
        <end position="201"/>
    </location>
</feature>
<dbReference type="SUPFAM" id="SSF53474">
    <property type="entry name" value="alpha/beta-Hydrolases"/>
    <property type="match status" value="1"/>
</dbReference>
<dbReference type="Gene3D" id="3.40.50.1820">
    <property type="entry name" value="alpha/beta hydrolase"/>
    <property type="match status" value="1"/>
</dbReference>
<gene>
    <name evidence="2" type="ORF">GCM10007028_10460</name>
</gene>
<accession>A0A918QW22</accession>
<dbReference type="PANTHER" id="PTHR42886">
    <property type="entry name" value="RE40534P-RELATED"/>
    <property type="match status" value="1"/>
</dbReference>
<comment type="caution">
    <text evidence="2">The sequence shown here is derived from an EMBL/GenBank/DDBJ whole genome shotgun (WGS) entry which is preliminary data.</text>
</comment>
<dbReference type="EMBL" id="BMWZ01000002">
    <property type="protein sequence ID" value="GGZ74959.1"/>
    <property type="molecule type" value="Genomic_DNA"/>
</dbReference>
<protein>
    <recommendedName>
        <fullName evidence="1">AB hydrolase-1 domain-containing protein</fullName>
    </recommendedName>
</protein>
<evidence type="ECO:0000313" key="2">
    <source>
        <dbReference type="EMBL" id="GGZ74959.1"/>
    </source>
</evidence>
<dbReference type="Pfam" id="PF00561">
    <property type="entry name" value="Abhydrolase_1"/>
    <property type="match status" value="1"/>
</dbReference>
<sequence length="280" mass="31986">MTITKNIIVPGKHLKPILTDVFYPNNNSSKPIVIFCHGYKGFKDWGAWDHMAKAFVKAGFFFVKFNFSHNGGTIEQPFDFPDLEAFGNNNYTKELDDLETIIDWVCSNPDFKNHINLSHITLIGHSRAGGIVTIKAEEDQRITKVVSLAGVSDFEKRTSTTGELEKWKNDGVKYIINGRTKQQMPHYYQFYLDFINNKERLTIKRAVSKLNIPYLIIHGDGDTSVLIEEAHGLHKWNAESTLKIIRDANHVFGAKHPYNEPILPTHLDDAITEMIHFITN</sequence>
<evidence type="ECO:0000259" key="1">
    <source>
        <dbReference type="Pfam" id="PF00561"/>
    </source>
</evidence>
<dbReference type="AlphaFoldDB" id="A0A918QW22"/>